<dbReference type="PANTHER" id="PTHR30487">
    <property type="entry name" value="TYPE 4 PREPILIN-LIKE PROTEINS LEADER PEPTIDE-PROCESSING ENZYME"/>
    <property type="match status" value="1"/>
</dbReference>
<feature type="transmembrane region" description="Helical" evidence="7">
    <location>
        <begin position="223"/>
        <end position="241"/>
    </location>
</feature>
<protein>
    <submittedName>
        <fullName evidence="10">Type 4 prepilin peptidase 1</fullName>
        <ecNumber evidence="10">3.4.23.43</ecNumber>
    </submittedName>
</protein>
<evidence type="ECO:0000256" key="5">
    <source>
        <dbReference type="ARBA" id="ARBA00022989"/>
    </source>
</evidence>
<name>A0A0B6WYY4_9BACT</name>
<dbReference type="InterPro" id="IPR010627">
    <property type="entry name" value="Prepilin_pept_A24_N"/>
</dbReference>
<dbReference type="InterPro" id="IPR000045">
    <property type="entry name" value="Prepilin_IV_endopep_pep"/>
</dbReference>
<keyword evidence="11" id="KW-1185">Reference proteome</keyword>
<evidence type="ECO:0000256" key="1">
    <source>
        <dbReference type="ARBA" id="ARBA00004651"/>
    </source>
</evidence>
<organism evidence="10 11">
    <name type="scientific">Pyrinomonas methylaliphatogenes</name>
    <dbReference type="NCBI Taxonomy" id="454194"/>
    <lineage>
        <taxon>Bacteria</taxon>
        <taxon>Pseudomonadati</taxon>
        <taxon>Acidobacteriota</taxon>
        <taxon>Blastocatellia</taxon>
        <taxon>Blastocatellales</taxon>
        <taxon>Pyrinomonadaceae</taxon>
        <taxon>Pyrinomonas</taxon>
    </lineage>
</organism>
<feature type="transmembrane region" description="Helical" evidence="7">
    <location>
        <begin position="83"/>
        <end position="103"/>
    </location>
</feature>
<accession>A0A0B6WYY4</accession>
<feature type="domain" description="Prepilin peptidase A24 N-terminal" evidence="9">
    <location>
        <begin position="20"/>
        <end position="102"/>
    </location>
</feature>
<sequence length="280" mass="30663">MMVQQNGEYALPIVIVLSAIFGAAIGSFLNVVIHRVPRRESIIRPRSRCPQCGALIGVRDNIPILSFLILRGRCRRCRSPIPFRYLLVEALTAILFVVAAMRAGLPLELAFDLAFIAAIVALIFIDAEHMLLPNAITYPGFIGALIARILVPQVGGSHLLASWPAWALSLFGGLIGAAFGGGLLWVLGWFWRRARGIEAMGLGDVKMMMMVGAYLGLARTAVALFLAFLIGAVVGVALLLRRRERDWQMMLPFGIFLGIGALVSLFFGEAMLAWYLSYFD</sequence>
<evidence type="ECO:0000256" key="7">
    <source>
        <dbReference type="SAM" id="Phobius"/>
    </source>
</evidence>
<dbReference type="OrthoDB" id="9789291at2"/>
<feature type="transmembrane region" description="Helical" evidence="7">
    <location>
        <begin position="109"/>
        <end position="125"/>
    </location>
</feature>
<dbReference type="GO" id="GO:0005886">
    <property type="term" value="C:plasma membrane"/>
    <property type="evidence" value="ECO:0007669"/>
    <property type="project" value="UniProtKB-SubCell"/>
</dbReference>
<dbReference type="STRING" id="454194.PYK22_01374"/>
<gene>
    <name evidence="10" type="ORF">PYK22_01374</name>
</gene>
<dbReference type="GO" id="GO:0004190">
    <property type="term" value="F:aspartic-type endopeptidase activity"/>
    <property type="evidence" value="ECO:0007669"/>
    <property type="project" value="UniProtKB-EC"/>
</dbReference>
<evidence type="ECO:0000256" key="2">
    <source>
        <dbReference type="ARBA" id="ARBA00005801"/>
    </source>
</evidence>
<dbReference type="Gene3D" id="1.20.120.1220">
    <property type="match status" value="1"/>
</dbReference>
<comment type="subcellular location">
    <subcellularLocation>
        <location evidence="1">Cell membrane</location>
        <topology evidence="1">Multi-pass membrane protein</topology>
    </subcellularLocation>
</comment>
<feature type="transmembrane region" description="Helical" evidence="7">
    <location>
        <begin position="163"/>
        <end position="187"/>
    </location>
</feature>
<evidence type="ECO:0000256" key="4">
    <source>
        <dbReference type="ARBA" id="ARBA00022692"/>
    </source>
</evidence>
<proteinExistence type="inferred from homology"/>
<dbReference type="InterPro" id="IPR050882">
    <property type="entry name" value="Prepilin_peptidase/N-MTase"/>
</dbReference>
<dbReference type="GO" id="GO:0006465">
    <property type="term" value="P:signal peptide processing"/>
    <property type="evidence" value="ECO:0007669"/>
    <property type="project" value="TreeGrafter"/>
</dbReference>
<reference evidence="10 11" key="2">
    <citation type="submission" date="2015-01" db="EMBL/GenBank/DDBJ databases">
        <title>Complete genome sequence of Pyrinomonas methylaliphatogenes type strain K22T.</title>
        <authorList>
            <person name="Lee K.C.Y."/>
            <person name="Power J.F."/>
            <person name="Dunfield P.F."/>
            <person name="Morgan X.C."/>
            <person name="Huttenhower C."/>
            <person name="Stott M.B."/>
        </authorList>
    </citation>
    <scope>NUCLEOTIDE SEQUENCE [LARGE SCALE GENOMIC DNA]</scope>
    <source>
        <strain evidence="10 11">K22</strain>
    </source>
</reference>
<dbReference type="EC" id="3.4.23.43" evidence="10"/>
<feature type="transmembrane region" description="Helical" evidence="7">
    <location>
        <begin position="253"/>
        <end position="276"/>
    </location>
</feature>
<dbReference type="Proteomes" id="UP000031518">
    <property type="component" value="Unassembled WGS sequence"/>
</dbReference>
<keyword evidence="4 7" id="KW-0812">Transmembrane</keyword>
<evidence type="ECO:0000259" key="9">
    <source>
        <dbReference type="Pfam" id="PF06750"/>
    </source>
</evidence>
<evidence type="ECO:0000313" key="10">
    <source>
        <dbReference type="EMBL" id="CDM65375.1"/>
    </source>
</evidence>
<keyword evidence="5 7" id="KW-1133">Transmembrane helix</keyword>
<keyword evidence="6 7" id="KW-0472">Membrane</keyword>
<feature type="transmembrane region" description="Helical" evidence="7">
    <location>
        <begin position="12"/>
        <end position="33"/>
    </location>
</feature>
<evidence type="ECO:0000256" key="6">
    <source>
        <dbReference type="ARBA" id="ARBA00023136"/>
    </source>
</evidence>
<dbReference type="Pfam" id="PF06750">
    <property type="entry name" value="A24_N_bact"/>
    <property type="match status" value="1"/>
</dbReference>
<evidence type="ECO:0000259" key="8">
    <source>
        <dbReference type="Pfam" id="PF01478"/>
    </source>
</evidence>
<comment type="similarity">
    <text evidence="2">Belongs to the peptidase A24 family.</text>
</comment>
<feature type="transmembrane region" description="Helical" evidence="7">
    <location>
        <begin position="199"/>
        <end position="217"/>
    </location>
</feature>
<evidence type="ECO:0000256" key="3">
    <source>
        <dbReference type="ARBA" id="ARBA00022475"/>
    </source>
</evidence>
<feature type="transmembrane region" description="Helical" evidence="7">
    <location>
        <begin position="132"/>
        <end position="151"/>
    </location>
</feature>
<dbReference type="Pfam" id="PF01478">
    <property type="entry name" value="Peptidase_A24"/>
    <property type="match status" value="1"/>
</dbReference>
<feature type="domain" description="Prepilin type IV endopeptidase peptidase" evidence="8">
    <location>
        <begin position="114"/>
        <end position="236"/>
    </location>
</feature>
<keyword evidence="3" id="KW-1003">Cell membrane</keyword>
<dbReference type="PANTHER" id="PTHR30487:SF0">
    <property type="entry name" value="PREPILIN LEADER PEPTIDASE_N-METHYLTRANSFERASE-RELATED"/>
    <property type="match status" value="1"/>
</dbReference>
<evidence type="ECO:0000313" key="11">
    <source>
        <dbReference type="Proteomes" id="UP000031518"/>
    </source>
</evidence>
<dbReference type="AlphaFoldDB" id="A0A0B6WYY4"/>
<keyword evidence="10" id="KW-0378">Hydrolase</keyword>
<dbReference type="EMBL" id="CBXV010000004">
    <property type="protein sequence ID" value="CDM65375.1"/>
    <property type="molecule type" value="Genomic_DNA"/>
</dbReference>
<reference evidence="10 11" key="1">
    <citation type="submission" date="2013-12" db="EMBL/GenBank/DDBJ databases">
        <authorList>
            <person name="Stott M."/>
        </authorList>
    </citation>
    <scope>NUCLEOTIDE SEQUENCE [LARGE SCALE GENOMIC DNA]</scope>
    <source>
        <strain evidence="10 11">K22</strain>
    </source>
</reference>